<proteinExistence type="predicted"/>
<protein>
    <submittedName>
        <fullName evidence="11">Response regulator transcription factor</fullName>
    </submittedName>
</protein>
<evidence type="ECO:0000256" key="2">
    <source>
        <dbReference type="ARBA" id="ARBA00022490"/>
    </source>
</evidence>
<feature type="domain" description="Response regulatory" evidence="10">
    <location>
        <begin position="4"/>
        <end position="121"/>
    </location>
</feature>
<keyword evidence="6" id="KW-0238">DNA-binding</keyword>
<dbReference type="SMART" id="SM00342">
    <property type="entry name" value="HTH_ARAC"/>
    <property type="match status" value="1"/>
</dbReference>
<dbReference type="OrthoDB" id="342399at2"/>
<dbReference type="EMBL" id="VYKK01000008">
    <property type="protein sequence ID" value="KAA9005338.1"/>
    <property type="molecule type" value="Genomic_DNA"/>
</dbReference>
<feature type="domain" description="HTH araC/xylS-type" evidence="9">
    <location>
        <begin position="412"/>
        <end position="510"/>
    </location>
</feature>
<evidence type="ECO:0000313" key="12">
    <source>
        <dbReference type="Proteomes" id="UP000367750"/>
    </source>
</evidence>
<evidence type="ECO:0000256" key="8">
    <source>
        <dbReference type="PROSITE-ProRule" id="PRU00169"/>
    </source>
</evidence>
<keyword evidence="5" id="KW-0805">Transcription regulation</keyword>
<name>A0A5J5GBD9_9BACL</name>
<evidence type="ECO:0000256" key="7">
    <source>
        <dbReference type="ARBA" id="ARBA00023163"/>
    </source>
</evidence>
<comment type="subcellular location">
    <subcellularLocation>
        <location evidence="1">Cytoplasm</location>
    </subcellularLocation>
</comment>
<dbReference type="CDD" id="cd17536">
    <property type="entry name" value="REC_YesN-like"/>
    <property type="match status" value="1"/>
</dbReference>
<evidence type="ECO:0000259" key="10">
    <source>
        <dbReference type="PROSITE" id="PS50110"/>
    </source>
</evidence>
<evidence type="ECO:0000256" key="6">
    <source>
        <dbReference type="ARBA" id="ARBA00023125"/>
    </source>
</evidence>
<evidence type="ECO:0000256" key="1">
    <source>
        <dbReference type="ARBA" id="ARBA00004496"/>
    </source>
</evidence>
<dbReference type="SUPFAM" id="SSF46689">
    <property type="entry name" value="Homeodomain-like"/>
    <property type="match status" value="2"/>
</dbReference>
<dbReference type="GO" id="GO:0003700">
    <property type="term" value="F:DNA-binding transcription factor activity"/>
    <property type="evidence" value="ECO:0007669"/>
    <property type="project" value="InterPro"/>
</dbReference>
<evidence type="ECO:0000256" key="3">
    <source>
        <dbReference type="ARBA" id="ARBA00022553"/>
    </source>
</evidence>
<feature type="modified residue" description="4-aspartylphosphate" evidence="8">
    <location>
        <position position="56"/>
    </location>
</feature>
<keyword evidence="3 8" id="KW-0597">Phosphoprotein</keyword>
<keyword evidence="7" id="KW-0804">Transcription</keyword>
<dbReference type="PANTHER" id="PTHR42713:SF3">
    <property type="entry name" value="TRANSCRIPTIONAL REGULATORY PROTEIN HPTR"/>
    <property type="match status" value="1"/>
</dbReference>
<dbReference type="PANTHER" id="PTHR42713">
    <property type="entry name" value="HISTIDINE KINASE-RELATED"/>
    <property type="match status" value="1"/>
</dbReference>
<gene>
    <name evidence="11" type="ORF">F4V43_07635</name>
</gene>
<dbReference type="Proteomes" id="UP000367750">
    <property type="component" value="Unassembled WGS sequence"/>
</dbReference>
<dbReference type="InterPro" id="IPR051552">
    <property type="entry name" value="HptR"/>
</dbReference>
<dbReference type="PROSITE" id="PS50110">
    <property type="entry name" value="RESPONSE_REGULATORY"/>
    <property type="match status" value="1"/>
</dbReference>
<comment type="caution">
    <text evidence="11">The sequence shown here is derived from an EMBL/GenBank/DDBJ whole genome shotgun (WGS) entry which is preliminary data.</text>
</comment>
<evidence type="ECO:0000256" key="4">
    <source>
        <dbReference type="ARBA" id="ARBA00023012"/>
    </source>
</evidence>
<organism evidence="11 12">
    <name type="scientific">Paenibacillus spiritus</name>
    <dbReference type="NCBI Taxonomy" id="2496557"/>
    <lineage>
        <taxon>Bacteria</taxon>
        <taxon>Bacillati</taxon>
        <taxon>Bacillota</taxon>
        <taxon>Bacilli</taxon>
        <taxon>Bacillales</taxon>
        <taxon>Paenibacillaceae</taxon>
        <taxon>Paenibacillus</taxon>
    </lineage>
</organism>
<dbReference type="InterPro" id="IPR009057">
    <property type="entry name" value="Homeodomain-like_sf"/>
</dbReference>
<dbReference type="RefSeq" id="WP_150457650.1">
    <property type="nucleotide sequence ID" value="NZ_VYKK01000008.1"/>
</dbReference>
<evidence type="ECO:0000259" key="9">
    <source>
        <dbReference type="PROSITE" id="PS01124"/>
    </source>
</evidence>
<dbReference type="SUPFAM" id="SSF52172">
    <property type="entry name" value="CheY-like"/>
    <property type="match status" value="1"/>
</dbReference>
<keyword evidence="4" id="KW-0902">Two-component regulatory system</keyword>
<dbReference type="InterPro" id="IPR018060">
    <property type="entry name" value="HTH_AraC"/>
</dbReference>
<dbReference type="GO" id="GO:0005737">
    <property type="term" value="C:cytoplasm"/>
    <property type="evidence" value="ECO:0007669"/>
    <property type="project" value="UniProtKB-SubCell"/>
</dbReference>
<evidence type="ECO:0000256" key="5">
    <source>
        <dbReference type="ARBA" id="ARBA00023015"/>
    </source>
</evidence>
<dbReference type="AlphaFoldDB" id="A0A5J5GBD9"/>
<dbReference type="PROSITE" id="PS01124">
    <property type="entry name" value="HTH_ARAC_FAMILY_2"/>
    <property type="match status" value="1"/>
</dbReference>
<dbReference type="GO" id="GO:0043565">
    <property type="term" value="F:sequence-specific DNA binding"/>
    <property type="evidence" value="ECO:0007669"/>
    <property type="project" value="InterPro"/>
</dbReference>
<dbReference type="SMART" id="SM00448">
    <property type="entry name" value="REC"/>
    <property type="match status" value="1"/>
</dbReference>
<dbReference type="Gene3D" id="1.10.10.60">
    <property type="entry name" value="Homeodomain-like"/>
    <property type="match status" value="2"/>
</dbReference>
<reference evidence="11 12" key="1">
    <citation type="submission" date="2019-09" db="EMBL/GenBank/DDBJ databases">
        <title>Bacillus ochoae sp. nov., Paenibacillus whitsoniae sp. nov., Paenibacillus spiritus sp. nov. Isolated from the Mars Exploration Rover during spacecraft assembly.</title>
        <authorList>
            <person name="Seuylemezian A."/>
            <person name="Vaishampayan P."/>
        </authorList>
    </citation>
    <scope>NUCLEOTIDE SEQUENCE [LARGE SCALE GENOMIC DNA]</scope>
    <source>
        <strain evidence="11 12">MER_111</strain>
    </source>
</reference>
<dbReference type="Pfam" id="PF00072">
    <property type="entry name" value="Response_reg"/>
    <property type="match status" value="1"/>
</dbReference>
<keyword evidence="2" id="KW-0963">Cytoplasm</keyword>
<keyword evidence="12" id="KW-1185">Reference proteome</keyword>
<dbReference type="InterPro" id="IPR011006">
    <property type="entry name" value="CheY-like_superfamily"/>
</dbReference>
<dbReference type="GO" id="GO:0000160">
    <property type="term" value="P:phosphorelay signal transduction system"/>
    <property type="evidence" value="ECO:0007669"/>
    <property type="project" value="UniProtKB-KW"/>
</dbReference>
<dbReference type="InterPro" id="IPR001789">
    <property type="entry name" value="Sig_transdc_resp-reg_receiver"/>
</dbReference>
<sequence>MMRKVLFADDEPMMLEGLRLMIDWERFGFQICGEALDGEDALLLMEERKPELVITDVRMPVIDGLELIREASERRLGAEFIILSGYADFQYARQAMEYGICNYLTKPLDEAELENAVAGVAAKIRQREEERNRQLLMEERVRSEALVRLLLGEGSPVPAAGREESLALLPELGRFRCVLVDGGSGPGGGPPLRDRLAALAQEHPWPEAELMPFAVGPGRCGFLLVSGSPRHPLPSGLVEAAAGMIAERFLPGARLYASREHEGLPSAALAYQEAVAVRNLDSASATETATEPVLYYDNRLPADAPLPAEAMNRLQQAVLEGDREEVILQNRRLFHLLRANGVSAAWTAACLATFKLKLLRAIERQTGDSSEWEARWFPAVPLPTEQATAEELLETADWFAKRDDKREHALTLAVGDYIREHYREKLQLRQVAEQFHINPAYLGQRFKKRFGLAFNEYLHSVRIEEAKKLLRRTDYAVSDIAGRVGYTVTDHFTEKFKALNGMSPSAYRKGGSGGREG</sequence>
<accession>A0A5J5GBD9</accession>
<evidence type="ECO:0000313" key="11">
    <source>
        <dbReference type="EMBL" id="KAA9005338.1"/>
    </source>
</evidence>
<dbReference type="Gene3D" id="3.40.50.2300">
    <property type="match status" value="1"/>
</dbReference>
<dbReference type="Pfam" id="PF12833">
    <property type="entry name" value="HTH_18"/>
    <property type="match status" value="1"/>
</dbReference>